<gene>
    <name evidence="6" type="ORF">KVH43_06960</name>
</gene>
<evidence type="ECO:0000256" key="1">
    <source>
        <dbReference type="ARBA" id="ARBA00005992"/>
    </source>
</evidence>
<feature type="active site" description="Nucleophile" evidence="4">
    <location>
        <position position="133"/>
    </location>
</feature>
<comment type="similarity">
    <text evidence="1">Belongs to the YkuD family.</text>
</comment>
<keyword evidence="4" id="KW-0573">Peptidoglycan synthesis</keyword>
<keyword evidence="4" id="KW-0133">Cell shape</keyword>
<evidence type="ECO:0000313" key="7">
    <source>
        <dbReference type="Proteomes" id="UP000886818"/>
    </source>
</evidence>
<dbReference type="PANTHER" id="PTHR30582:SF24">
    <property type="entry name" value="L,D-TRANSPEPTIDASE ERFK_SRFK-RELATED"/>
    <property type="match status" value="1"/>
</dbReference>
<evidence type="ECO:0000259" key="5">
    <source>
        <dbReference type="PROSITE" id="PS52029"/>
    </source>
</evidence>
<keyword evidence="7" id="KW-1185">Reference proteome</keyword>
<accession>A0ABX8RE91</accession>
<sequence length="238" mass="27470">MLLYVGSFFEHTENKVDLNAPIRLCKENEYVGWEEKKLKENPDYKNLWILIDINEKRLELIDLDYKKILRKYRIASGKPSTPSPIGSWKIIGKGRWGEGFGTRFMALNVPWGKYGIHGTNKPNSIGWASSHGCIRMNNKDVEELYKFVKVGTPVTIQGGVFGPFGNGFRIIEPGFRGSDVYEVQRFMKEKGYYPLWVDGIYGEGMKRYVIKFRKDHGLNLTHNIDGEFYKALGIQLFE</sequence>
<keyword evidence="4" id="KW-0961">Cell wall biogenesis/degradation</keyword>
<name>A0ABX8RE91_9CLOT</name>
<reference evidence="6" key="1">
    <citation type="submission" date="2021-07" db="EMBL/GenBank/DDBJ databases">
        <title>Complete genome sequence of Crassaminicella sp. 143-21, isolated from a deep-sea hydrothermal vent.</title>
        <authorList>
            <person name="Li X."/>
        </authorList>
    </citation>
    <scope>NUCLEOTIDE SEQUENCE</scope>
    <source>
        <strain evidence="6">143-21</strain>
    </source>
</reference>
<organism evidence="6 7">
    <name type="scientific">Crassaminicella indica</name>
    <dbReference type="NCBI Taxonomy" id="2855394"/>
    <lineage>
        <taxon>Bacteria</taxon>
        <taxon>Bacillati</taxon>
        <taxon>Bacillota</taxon>
        <taxon>Clostridia</taxon>
        <taxon>Eubacteriales</taxon>
        <taxon>Clostridiaceae</taxon>
        <taxon>Crassaminicella</taxon>
    </lineage>
</organism>
<dbReference type="CDD" id="cd16913">
    <property type="entry name" value="YkuD_like"/>
    <property type="match status" value="1"/>
</dbReference>
<keyword evidence="2" id="KW-0808">Transferase</keyword>
<dbReference type="Proteomes" id="UP000886818">
    <property type="component" value="Chromosome"/>
</dbReference>
<keyword evidence="2" id="KW-0328">Glycosyltransferase</keyword>
<protein>
    <submittedName>
        <fullName evidence="6">L,D-transpeptidase family protein</fullName>
    </submittedName>
</protein>
<feature type="active site" description="Proton donor/acceptor" evidence="4">
    <location>
        <position position="117"/>
    </location>
</feature>
<evidence type="ECO:0000256" key="4">
    <source>
        <dbReference type="PROSITE-ProRule" id="PRU01373"/>
    </source>
</evidence>
<dbReference type="InterPro" id="IPR050979">
    <property type="entry name" value="LD-transpeptidase"/>
</dbReference>
<evidence type="ECO:0000256" key="2">
    <source>
        <dbReference type="ARBA" id="ARBA00022676"/>
    </source>
</evidence>
<proteinExistence type="inferred from homology"/>
<dbReference type="InterPro" id="IPR002477">
    <property type="entry name" value="Peptidoglycan-bd-like"/>
</dbReference>
<dbReference type="PANTHER" id="PTHR30582">
    <property type="entry name" value="L,D-TRANSPEPTIDASE"/>
    <property type="match status" value="1"/>
</dbReference>
<evidence type="ECO:0000313" key="6">
    <source>
        <dbReference type="EMBL" id="QXM07414.1"/>
    </source>
</evidence>
<comment type="pathway">
    <text evidence="4">Cell wall biogenesis; peptidoglycan biosynthesis.</text>
</comment>
<dbReference type="InterPro" id="IPR005490">
    <property type="entry name" value="LD_TPept_cat_dom"/>
</dbReference>
<dbReference type="Pfam" id="PF01471">
    <property type="entry name" value="PG_binding_1"/>
    <property type="match status" value="1"/>
</dbReference>
<dbReference type="Pfam" id="PF03734">
    <property type="entry name" value="YkuD"/>
    <property type="match status" value="1"/>
</dbReference>
<feature type="domain" description="L,D-TPase catalytic" evidence="5">
    <location>
        <begin position="47"/>
        <end position="157"/>
    </location>
</feature>
<evidence type="ECO:0000256" key="3">
    <source>
        <dbReference type="ARBA" id="ARBA00022801"/>
    </source>
</evidence>
<dbReference type="EMBL" id="CP078093">
    <property type="protein sequence ID" value="QXM07414.1"/>
    <property type="molecule type" value="Genomic_DNA"/>
</dbReference>
<dbReference type="PROSITE" id="PS52029">
    <property type="entry name" value="LD_TPASE"/>
    <property type="match status" value="1"/>
</dbReference>
<keyword evidence="3" id="KW-0378">Hydrolase</keyword>